<dbReference type="AlphaFoldDB" id="A0AAD4L3P1"/>
<dbReference type="InterPro" id="IPR020846">
    <property type="entry name" value="MFS_dom"/>
</dbReference>
<feature type="transmembrane region" description="Helical" evidence="5">
    <location>
        <begin position="321"/>
        <end position="340"/>
    </location>
</feature>
<dbReference type="PANTHER" id="PTHR23508">
    <property type="entry name" value="CARBOXYLIC ACID TRANSPORTER PROTEIN HOMOLOG"/>
    <property type="match status" value="1"/>
</dbReference>
<feature type="transmembrane region" description="Helical" evidence="5">
    <location>
        <begin position="162"/>
        <end position="184"/>
    </location>
</feature>
<dbReference type="InterPro" id="IPR036259">
    <property type="entry name" value="MFS_trans_sf"/>
</dbReference>
<dbReference type="SUPFAM" id="SSF103473">
    <property type="entry name" value="MFS general substrate transporter"/>
    <property type="match status" value="1"/>
</dbReference>
<comment type="caution">
    <text evidence="7">The sequence shown here is derived from an EMBL/GenBank/DDBJ whole genome shotgun (WGS) entry which is preliminary data.</text>
</comment>
<dbReference type="EMBL" id="JAKELL010000193">
    <property type="protein sequence ID" value="KAH8978966.1"/>
    <property type="molecule type" value="Genomic_DNA"/>
</dbReference>
<comment type="subcellular location">
    <subcellularLocation>
        <location evidence="1">Membrane</location>
        <topology evidence="1">Multi-pass membrane protein</topology>
    </subcellularLocation>
</comment>
<feature type="transmembrane region" description="Helical" evidence="5">
    <location>
        <begin position="130"/>
        <end position="150"/>
    </location>
</feature>
<feature type="transmembrane region" description="Helical" evidence="5">
    <location>
        <begin position="74"/>
        <end position="98"/>
    </location>
</feature>
<dbReference type="GO" id="GO:0005886">
    <property type="term" value="C:plasma membrane"/>
    <property type="evidence" value="ECO:0007669"/>
    <property type="project" value="TreeGrafter"/>
</dbReference>
<feature type="domain" description="Major facilitator superfamily (MFS) profile" evidence="6">
    <location>
        <begin position="37"/>
        <end position="451"/>
    </location>
</feature>
<keyword evidence="8" id="KW-1185">Reference proteome</keyword>
<protein>
    <submittedName>
        <fullName evidence="7">Carboxylic acid transporter protein</fullName>
    </submittedName>
</protein>
<reference evidence="7" key="1">
    <citation type="submission" date="2022-01" db="EMBL/GenBank/DDBJ databases">
        <title>Comparative genomics reveals a dynamic genome evolution in the ectomycorrhizal milk-cap (Lactarius) mushrooms.</title>
        <authorList>
            <consortium name="DOE Joint Genome Institute"/>
            <person name="Lebreton A."/>
            <person name="Tang N."/>
            <person name="Kuo A."/>
            <person name="LaButti K."/>
            <person name="Drula E."/>
            <person name="Barry K."/>
            <person name="Clum A."/>
            <person name="Lipzen A."/>
            <person name="Mousain D."/>
            <person name="Ng V."/>
            <person name="Wang R."/>
            <person name="Wang X."/>
            <person name="Dai Y."/>
            <person name="Henrissat B."/>
            <person name="Grigoriev I.V."/>
            <person name="Guerin-Laguette A."/>
            <person name="Yu F."/>
            <person name="Martin F.M."/>
        </authorList>
    </citation>
    <scope>NUCLEOTIDE SEQUENCE</scope>
    <source>
        <strain evidence="7">QP</strain>
    </source>
</reference>
<dbReference type="CDD" id="cd17316">
    <property type="entry name" value="MFS_SV2_like"/>
    <property type="match status" value="1"/>
</dbReference>
<dbReference type="InterPro" id="IPR011701">
    <property type="entry name" value="MFS"/>
</dbReference>
<feature type="transmembrane region" description="Helical" evidence="5">
    <location>
        <begin position="196"/>
        <end position="215"/>
    </location>
</feature>
<evidence type="ECO:0000256" key="4">
    <source>
        <dbReference type="ARBA" id="ARBA00023136"/>
    </source>
</evidence>
<dbReference type="GO" id="GO:0035879">
    <property type="term" value="P:plasma membrane lactate transport"/>
    <property type="evidence" value="ECO:0007669"/>
    <property type="project" value="TreeGrafter"/>
</dbReference>
<feature type="transmembrane region" description="Helical" evidence="5">
    <location>
        <begin position="352"/>
        <end position="370"/>
    </location>
</feature>
<accession>A0AAD4L3P1</accession>
<evidence type="ECO:0000313" key="8">
    <source>
        <dbReference type="Proteomes" id="UP001201163"/>
    </source>
</evidence>
<evidence type="ECO:0000256" key="5">
    <source>
        <dbReference type="SAM" id="Phobius"/>
    </source>
</evidence>
<sequence length="500" mass="54654">MVLKLIRNRAPSRQTHDGERVPLLTALLSLSWLQLAQLFSGWLAQTCDSIDMYNVSLPVNVVRLKTEFHQDAGIVMMMVISLNYLFRIFGGVLFGIWSDRFGRKWPLVAILLFCSLLQLATAYTQTIEEFLILRSLSGFAMGGVWGIAVSNGLENLPVETRGLASGILGQGYAVGYLISTILSTYLVTDNRHTWRILFWTGSGMIALAAIVRAAIPESRAFLCANARREAQRRRTGQEPKAIIHEAGLVLKTNWKSCLLYVGIITQVNTALHGSQDLYPDYLFKTKGFTTRQATIAAMVGSCGAIVGGVTAGSLSQIMGRRLTMILFLLFGAAFIPPWMLPSTFARHCIGVFWVQFGVQGVTGVVPIWLAELSPPGFCALFPGVIVQIGNILGSGSVEIETILAGAKSLEKTTIVNGGTTVVPVYGTAMCIIFGLVTFFAIQVLLIASENHGSYFEVQNTAFEEGNFNGHALPQTCLEEEKKSPRLAVNHLDVDIGDRLW</sequence>
<keyword evidence="4 5" id="KW-0472">Membrane</keyword>
<evidence type="ECO:0000256" key="2">
    <source>
        <dbReference type="ARBA" id="ARBA00022692"/>
    </source>
</evidence>
<evidence type="ECO:0000256" key="1">
    <source>
        <dbReference type="ARBA" id="ARBA00004141"/>
    </source>
</evidence>
<proteinExistence type="predicted"/>
<evidence type="ECO:0000259" key="6">
    <source>
        <dbReference type="PROSITE" id="PS50850"/>
    </source>
</evidence>
<dbReference type="Pfam" id="PF07690">
    <property type="entry name" value="MFS_1"/>
    <property type="match status" value="1"/>
</dbReference>
<keyword evidence="3 5" id="KW-1133">Transmembrane helix</keyword>
<feature type="transmembrane region" description="Helical" evidence="5">
    <location>
        <begin position="424"/>
        <end position="447"/>
    </location>
</feature>
<dbReference type="Proteomes" id="UP001201163">
    <property type="component" value="Unassembled WGS sequence"/>
</dbReference>
<name>A0AAD4L3P1_9AGAM</name>
<gene>
    <name evidence="7" type="ORF">EDB92DRAFT_1806957</name>
</gene>
<feature type="transmembrane region" description="Helical" evidence="5">
    <location>
        <begin position="105"/>
        <end position="124"/>
    </location>
</feature>
<feature type="transmembrane region" description="Helical" evidence="5">
    <location>
        <begin position="21"/>
        <end position="44"/>
    </location>
</feature>
<keyword evidence="2 5" id="KW-0812">Transmembrane</keyword>
<feature type="transmembrane region" description="Helical" evidence="5">
    <location>
        <begin position="293"/>
        <end position="315"/>
    </location>
</feature>
<evidence type="ECO:0000313" key="7">
    <source>
        <dbReference type="EMBL" id="KAH8978966.1"/>
    </source>
</evidence>
<dbReference type="Gene3D" id="1.20.1250.20">
    <property type="entry name" value="MFS general substrate transporter like domains"/>
    <property type="match status" value="2"/>
</dbReference>
<dbReference type="PROSITE" id="PS50850">
    <property type="entry name" value="MFS"/>
    <property type="match status" value="1"/>
</dbReference>
<dbReference type="GO" id="GO:0015355">
    <property type="term" value="F:secondary active monocarboxylate transmembrane transporter activity"/>
    <property type="evidence" value="ECO:0007669"/>
    <property type="project" value="TreeGrafter"/>
</dbReference>
<dbReference type="PANTHER" id="PTHR23508:SF10">
    <property type="entry name" value="CARBOXYLIC ACID TRANSPORTER PROTEIN HOMOLOG"/>
    <property type="match status" value="1"/>
</dbReference>
<organism evidence="7 8">
    <name type="scientific">Lactarius akahatsu</name>
    <dbReference type="NCBI Taxonomy" id="416441"/>
    <lineage>
        <taxon>Eukaryota</taxon>
        <taxon>Fungi</taxon>
        <taxon>Dikarya</taxon>
        <taxon>Basidiomycota</taxon>
        <taxon>Agaricomycotina</taxon>
        <taxon>Agaricomycetes</taxon>
        <taxon>Russulales</taxon>
        <taxon>Russulaceae</taxon>
        <taxon>Lactarius</taxon>
    </lineage>
</organism>
<evidence type="ECO:0000256" key="3">
    <source>
        <dbReference type="ARBA" id="ARBA00022989"/>
    </source>
</evidence>